<dbReference type="InterPro" id="IPR000086">
    <property type="entry name" value="NUDIX_hydrolase_dom"/>
</dbReference>
<keyword evidence="6" id="KW-0227">DNA damage</keyword>
<dbReference type="CDD" id="cd03425">
    <property type="entry name" value="NUDIX_MutT_NudA_like"/>
    <property type="match status" value="1"/>
</dbReference>
<evidence type="ECO:0000256" key="12">
    <source>
        <dbReference type="RuleBase" id="RU003476"/>
    </source>
</evidence>
<dbReference type="InterPro" id="IPR015797">
    <property type="entry name" value="NUDIX_hydrolase-like_dom_sf"/>
</dbReference>
<evidence type="ECO:0000256" key="11">
    <source>
        <dbReference type="ARBA" id="ARBA00038905"/>
    </source>
</evidence>
<dbReference type="GO" id="GO:0044716">
    <property type="term" value="F:8-oxo-GDP phosphatase activity"/>
    <property type="evidence" value="ECO:0007669"/>
    <property type="project" value="TreeGrafter"/>
</dbReference>
<evidence type="ECO:0000256" key="10">
    <source>
        <dbReference type="ARBA" id="ARBA00035861"/>
    </source>
</evidence>
<evidence type="ECO:0000256" key="8">
    <source>
        <dbReference type="ARBA" id="ARBA00022842"/>
    </source>
</evidence>
<dbReference type="Proteomes" id="UP000224915">
    <property type="component" value="Unassembled WGS sequence"/>
</dbReference>
<dbReference type="OrthoDB" id="9804442at2"/>
<dbReference type="GO" id="GO:0006260">
    <property type="term" value="P:DNA replication"/>
    <property type="evidence" value="ECO:0007669"/>
    <property type="project" value="UniProtKB-KW"/>
</dbReference>
<keyword evidence="5" id="KW-0479">Metal-binding</keyword>
<name>A0A2A9CX01_9MICO</name>
<dbReference type="InterPro" id="IPR020084">
    <property type="entry name" value="NUDIX_hydrolase_CS"/>
</dbReference>
<evidence type="ECO:0000256" key="7">
    <source>
        <dbReference type="ARBA" id="ARBA00022801"/>
    </source>
</evidence>
<dbReference type="Gene3D" id="3.90.79.10">
    <property type="entry name" value="Nucleoside Triphosphate Pyrophosphohydrolase"/>
    <property type="match status" value="1"/>
</dbReference>
<dbReference type="PRINTS" id="PR00502">
    <property type="entry name" value="NUDIXFAMILY"/>
</dbReference>
<sequence length="142" mass="15200">MPLLVVGAAILDDLAAPTRLLAARRSAPSSLAGMWEFPGGKVEPGESPVEGIVREIREELGVEVTLGSLVPGPGDGAVWPVHRDHTMIVWTAVMEPGSQPQMLEDHDELRWLPAGEWHSVPWLPADRPIVDAVAAQLGVPAQ</sequence>
<dbReference type="EC" id="3.6.1.55" evidence="11"/>
<dbReference type="AlphaFoldDB" id="A0A2A9CX01"/>
<comment type="cofactor">
    <cofactor evidence="1">
        <name>Mg(2+)</name>
        <dbReference type="ChEBI" id="CHEBI:18420"/>
    </cofactor>
</comment>
<comment type="similarity">
    <text evidence="2 12">Belongs to the Nudix hydrolase family.</text>
</comment>
<dbReference type="PANTHER" id="PTHR47707:SF1">
    <property type="entry name" value="NUDIX HYDROLASE FAMILY PROTEIN"/>
    <property type="match status" value="1"/>
</dbReference>
<evidence type="ECO:0000256" key="5">
    <source>
        <dbReference type="ARBA" id="ARBA00022723"/>
    </source>
</evidence>
<evidence type="ECO:0000313" key="14">
    <source>
        <dbReference type="EMBL" id="PFG18666.1"/>
    </source>
</evidence>
<evidence type="ECO:0000313" key="15">
    <source>
        <dbReference type="Proteomes" id="UP000224915"/>
    </source>
</evidence>
<dbReference type="Pfam" id="PF00293">
    <property type="entry name" value="NUDIX"/>
    <property type="match status" value="1"/>
</dbReference>
<dbReference type="GO" id="GO:0035539">
    <property type="term" value="F:8-oxo-7,8-dihydrodeoxyguanosine triphosphate pyrophosphatase activity"/>
    <property type="evidence" value="ECO:0007669"/>
    <property type="project" value="UniProtKB-EC"/>
</dbReference>
<gene>
    <name evidence="14" type="ORF">ATL40_0209</name>
</gene>
<dbReference type="GO" id="GO:0006281">
    <property type="term" value="P:DNA repair"/>
    <property type="evidence" value="ECO:0007669"/>
    <property type="project" value="UniProtKB-KW"/>
</dbReference>
<dbReference type="PANTHER" id="PTHR47707">
    <property type="entry name" value="8-OXO-DGTP DIPHOSPHATASE"/>
    <property type="match status" value="1"/>
</dbReference>
<proteinExistence type="inferred from homology"/>
<dbReference type="RefSeq" id="WP_098467915.1">
    <property type="nucleotide sequence ID" value="NZ_PDJD01000001.1"/>
</dbReference>
<evidence type="ECO:0000256" key="4">
    <source>
        <dbReference type="ARBA" id="ARBA00022705"/>
    </source>
</evidence>
<keyword evidence="15" id="KW-1185">Reference proteome</keyword>
<dbReference type="PROSITE" id="PS51462">
    <property type="entry name" value="NUDIX"/>
    <property type="match status" value="1"/>
</dbReference>
<keyword evidence="4" id="KW-0235">DNA replication</keyword>
<evidence type="ECO:0000256" key="3">
    <source>
        <dbReference type="ARBA" id="ARBA00022457"/>
    </source>
</evidence>
<reference evidence="14 15" key="1">
    <citation type="submission" date="2017-10" db="EMBL/GenBank/DDBJ databases">
        <title>Sequencing the genomes of 1000 actinobacteria strains.</title>
        <authorList>
            <person name="Klenk H.-P."/>
        </authorList>
    </citation>
    <scope>NUCLEOTIDE SEQUENCE [LARGE SCALE GENOMIC DNA]</scope>
    <source>
        <strain evidence="14 15">DSM 21801</strain>
    </source>
</reference>
<comment type="catalytic activity">
    <reaction evidence="10">
        <text>8-oxo-dGTP + H2O = 8-oxo-dGMP + diphosphate + H(+)</text>
        <dbReference type="Rhea" id="RHEA:31575"/>
        <dbReference type="ChEBI" id="CHEBI:15377"/>
        <dbReference type="ChEBI" id="CHEBI:15378"/>
        <dbReference type="ChEBI" id="CHEBI:33019"/>
        <dbReference type="ChEBI" id="CHEBI:63224"/>
        <dbReference type="ChEBI" id="CHEBI:77896"/>
        <dbReference type="EC" id="3.6.1.55"/>
    </reaction>
</comment>
<dbReference type="GO" id="GO:0044715">
    <property type="term" value="F:8-oxo-dGDP phosphatase activity"/>
    <property type="evidence" value="ECO:0007669"/>
    <property type="project" value="TreeGrafter"/>
</dbReference>
<dbReference type="GO" id="GO:0008413">
    <property type="term" value="F:8-oxo-7,8-dihydroguanosine triphosphate pyrophosphatase activity"/>
    <property type="evidence" value="ECO:0007669"/>
    <property type="project" value="TreeGrafter"/>
</dbReference>
<accession>A0A2A9CX01</accession>
<keyword evidence="8" id="KW-0460">Magnesium</keyword>
<feature type="domain" description="Nudix hydrolase" evidence="13">
    <location>
        <begin position="1"/>
        <end position="137"/>
    </location>
</feature>
<evidence type="ECO:0000256" key="1">
    <source>
        <dbReference type="ARBA" id="ARBA00001946"/>
    </source>
</evidence>
<protein>
    <recommendedName>
        <fullName evidence="11">8-oxo-dGTP diphosphatase</fullName>
        <ecNumber evidence="11">3.6.1.55</ecNumber>
    </recommendedName>
</protein>
<keyword evidence="7 12" id="KW-0378">Hydrolase</keyword>
<dbReference type="SUPFAM" id="SSF55811">
    <property type="entry name" value="Nudix"/>
    <property type="match status" value="1"/>
</dbReference>
<comment type="caution">
    <text evidence="14">The sequence shown here is derived from an EMBL/GenBank/DDBJ whole genome shotgun (WGS) entry which is preliminary data.</text>
</comment>
<evidence type="ECO:0000256" key="9">
    <source>
        <dbReference type="ARBA" id="ARBA00023204"/>
    </source>
</evidence>
<keyword evidence="9" id="KW-0234">DNA repair</keyword>
<dbReference type="InterPro" id="IPR020476">
    <property type="entry name" value="Nudix_hydrolase"/>
</dbReference>
<dbReference type="EMBL" id="PDJD01000001">
    <property type="protein sequence ID" value="PFG18666.1"/>
    <property type="molecule type" value="Genomic_DNA"/>
</dbReference>
<evidence type="ECO:0000259" key="13">
    <source>
        <dbReference type="PROSITE" id="PS51462"/>
    </source>
</evidence>
<keyword evidence="3" id="KW-0515">Mutator protein</keyword>
<dbReference type="PROSITE" id="PS00893">
    <property type="entry name" value="NUDIX_BOX"/>
    <property type="match status" value="1"/>
</dbReference>
<dbReference type="GO" id="GO:0046872">
    <property type="term" value="F:metal ion binding"/>
    <property type="evidence" value="ECO:0007669"/>
    <property type="project" value="UniProtKB-KW"/>
</dbReference>
<dbReference type="InterPro" id="IPR047127">
    <property type="entry name" value="MutT-like"/>
</dbReference>
<evidence type="ECO:0000256" key="2">
    <source>
        <dbReference type="ARBA" id="ARBA00005582"/>
    </source>
</evidence>
<evidence type="ECO:0000256" key="6">
    <source>
        <dbReference type="ARBA" id="ARBA00022763"/>
    </source>
</evidence>
<organism evidence="14 15">
    <name type="scientific">Serinibacter salmoneus</name>
    <dbReference type="NCBI Taxonomy" id="556530"/>
    <lineage>
        <taxon>Bacteria</taxon>
        <taxon>Bacillati</taxon>
        <taxon>Actinomycetota</taxon>
        <taxon>Actinomycetes</taxon>
        <taxon>Micrococcales</taxon>
        <taxon>Beutenbergiaceae</taxon>
        <taxon>Serinibacter</taxon>
    </lineage>
</organism>